<reference evidence="3 4" key="1">
    <citation type="submission" date="2016-09" db="EMBL/GenBank/DDBJ databases">
        <title>Extensive genetic diversity and differential bi-allelic expression allows diatom success in the polar Southern Ocean.</title>
        <authorList>
            <consortium name="DOE Joint Genome Institute"/>
            <person name="Mock T."/>
            <person name="Otillar R.P."/>
            <person name="Strauss J."/>
            <person name="Dupont C."/>
            <person name="Frickenhaus S."/>
            <person name="Maumus F."/>
            <person name="Mcmullan M."/>
            <person name="Sanges R."/>
            <person name="Schmutz J."/>
            <person name="Toseland A."/>
            <person name="Valas R."/>
            <person name="Veluchamy A."/>
            <person name="Ward B.J."/>
            <person name="Allen A."/>
            <person name="Barry K."/>
            <person name="Falciatore A."/>
            <person name="Ferrante M."/>
            <person name="Fortunato A.E."/>
            <person name="Gloeckner G."/>
            <person name="Gruber A."/>
            <person name="Hipkin R."/>
            <person name="Janech M."/>
            <person name="Kroth P."/>
            <person name="Leese F."/>
            <person name="Lindquist E."/>
            <person name="Lyon B.R."/>
            <person name="Martin J."/>
            <person name="Mayer C."/>
            <person name="Parker M."/>
            <person name="Quesneville H."/>
            <person name="Raymond J."/>
            <person name="Uhlig C."/>
            <person name="Valentin K.U."/>
            <person name="Worden A.Z."/>
            <person name="Armbrust E.V."/>
            <person name="Bowler C."/>
            <person name="Green B."/>
            <person name="Moulton V."/>
            <person name="Van Oosterhout C."/>
            <person name="Grigoriev I."/>
        </authorList>
    </citation>
    <scope>NUCLEOTIDE SEQUENCE [LARGE SCALE GENOMIC DNA]</scope>
    <source>
        <strain evidence="3 4">CCMP1102</strain>
    </source>
</reference>
<feature type="transmembrane region" description="Helical" evidence="1">
    <location>
        <begin position="88"/>
        <end position="108"/>
    </location>
</feature>
<feature type="transmembrane region" description="Helical" evidence="1">
    <location>
        <begin position="147"/>
        <end position="166"/>
    </location>
</feature>
<name>A0A1E7FRI2_9STRA</name>
<organism evidence="3 4">
    <name type="scientific">Fragilariopsis cylindrus CCMP1102</name>
    <dbReference type="NCBI Taxonomy" id="635003"/>
    <lineage>
        <taxon>Eukaryota</taxon>
        <taxon>Sar</taxon>
        <taxon>Stramenopiles</taxon>
        <taxon>Ochrophyta</taxon>
        <taxon>Bacillariophyta</taxon>
        <taxon>Bacillariophyceae</taxon>
        <taxon>Bacillariophycidae</taxon>
        <taxon>Bacillariales</taxon>
        <taxon>Bacillariaceae</taxon>
        <taxon>Fragilariopsis</taxon>
    </lineage>
</organism>
<gene>
    <name evidence="3" type="ORF">FRACYDRAFT_149139</name>
</gene>
<dbReference type="KEGG" id="fcy:FRACYDRAFT_149139"/>
<keyword evidence="1" id="KW-0812">Transmembrane</keyword>
<feature type="non-terminal residue" evidence="3">
    <location>
        <position position="1"/>
    </location>
</feature>
<evidence type="ECO:0000259" key="2">
    <source>
        <dbReference type="Pfam" id="PF00892"/>
    </source>
</evidence>
<dbReference type="InterPro" id="IPR037185">
    <property type="entry name" value="EmrE-like"/>
</dbReference>
<feature type="domain" description="EamA" evidence="2">
    <location>
        <begin position="32"/>
        <end position="130"/>
    </location>
</feature>
<dbReference type="SUPFAM" id="SSF103481">
    <property type="entry name" value="Multidrug resistance efflux transporter EmrE"/>
    <property type="match status" value="1"/>
</dbReference>
<feature type="non-terminal residue" evidence="3">
    <location>
        <position position="303"/>
    </location>
</feature>
<proteinExistence type="predicted"/>
<keyword evidence="1" id="KW-0472">Membrane</keyword>
<feature type="transmembrane region" description="Helical" evidence="1">
    <location>
        <begin position="216"/>
        <end position="241"/>
    </location>
</feature>
<keyword evidence="4" id="KW-1185">Reference proteome</keyword>
<feature type="transmembrane region" description="Helical" evidence="1">
    <location>
        <begin position="284"/>
        <end position="302"/>
    </location>
</feature>
<dbReference type="Pfam" id="PF00892">
    <property type="entry name" value="EamA"/>
    <property type="match status" value="1"/>
</dbReference>
<feature type="transmembrane region" description="Helical" evidence="1">
    <location>
        <begin position="178"/>
        <end position="196"/>
    </location>
</feature>
<dbReference type="EMBL" id="KV784354">
    <property type="protein sequence ID" value="OEU20780.1"/>
    <property type="molecule type" value="Genomic_DNA"/>
</dbReference>
<feature type="transmembrane region" description="Helical" evidence="1">
    <location>
        <begin position="30"/>
        <end position="49"/>
    </location>
</feature>
<evidence type="ECO:0000313" key="4">
    <source>
        <dbReference type="Proteomes" id="UP000095751"/>
    </source>
</evidence>
<dbReference type="OrthoDB" id="29773at2759"/>
<accession>A0A1E7FRI2</accession>
<dbReference type="InterPro" id="IPR000620">
    <property type="entry name" value="EamA_dom"/>
</dbReference>
<feature type="transmembrane region" description="Helical" evidence="1">
    <location>
        <begin position="253"/>
        <end position="272"/>
    </location>
</feature>
<dbReference type="GO" id="GO:0016020">
    <property type="term" value="C:membrane"/>
    <property type="evidence" value="ECO:0007669"/>
    <property type="project" value="InterPro"/>
</dbReference>
<protein>
    <recommendedName>
        <fullName evidence="2">EamA domain-containing protein</fullName>
    </recommendedName>
</protein>
<evidence type="ECO:0000256" key="1">
    <source>
        <dbReference type="SAM" id="Phobius"/>
    </source>
</evidence>
<feature type="transmembrane region" description="Helical" evidence="1">
    <location>
        <begin position="114"/>
        <end position="135"/>
    </location>
</feature>
<evidence type="ECO:0000313" key="3">
    <source>
        <dbReference type="EMBL" id="OEU20780.1"/>
    </source>
</evidence>
<dbReference type="AlphaFoldDB" id="A0A1E7FRI2"/>
<sequence>ALAYIASGCSQPLLMTLLKEAKIADPSCQLYMLFYYLLPSAFILPILLANQQSWPKRSTIYKASGIALWDISSTSLNYTGASLSGPTIFAIIYSSVTIWTAVFSQIFLGRTMSVWQWANVVVVFGGLALTAKDSVNLGEDVLKGSTYIFLGSAMHGLTYVMSEAVMKGEHKLSVLQNNFVQGSVAASVFLVWQIFYTIPHFNEHIWYPMQQAGTTVWYACILFGAFGVANIVHSITFFHTLLHFPGGATSAGVMKGLQAVFVFVLTNLLYCNKIGGTEMCFSDSKFVSLITVLGGVLGYGYAT</sequence>
<dbReference type="Proteomes" id="UP000095751">
    <property type="component" value="Unassembled WGS sequence"/>
</dbReference>
<keyword evidence="1" id="KW-1133">Transmembrane helix</keyword>
<dbReference type="InParanoid" id="A0A1E7FRI2"/>